<protein>
    <submittedName>
        <fullName evidence="5">Multidrug ABC transporter ATP-binding protein</fullName>
    </submittedName>
</protein>
<dbReference type="GO" id="GO:0005524">
    <property type="term" value="F:ATP binding"/>
    <property type="evidence" value="ECO:0007669"/>
    <property type="project" value="UniProtKB-KW"/>
</dbReference>
<evidence type="ECO:0000259" key="4">
    <source>
        <dbReference type="PROSITE" id="PS50893"/>
    </source>
</evidence>
<dbReference type="Proteomes" id="UP000294192">
    <property type="component" value="Unassembled WGS sequence"/>
</dbReference>
<dbReference type="CDD" id="cd03230">
    <property type="entry name" value="ABC_DR_subfamily_A"/>
    <property type="match status" value="1"/>
</dbReference>
<proteinExistence type="predicted"/>
<dbReference type="Gene3D" id="3.40.50.300">
    <property type="entry name" value="P-loop containing nucleotide triphosphate hydrolases"/>
    <property type="match status" value="1"/>
</dbReference>
<gene>
    <name evidence="5" type="ORF">C4B24_04285</name>
</gene>
<dbReference type="InterPro" id="IPR003439">
    <property type="entry name" value="ABC_transporter-like_ATP-bd"/>
</dbReference>
<keyword evidence="2" id="KW-0547">Nucleotide-binding</keyword>
<dbReference type="InterPro" id="IPR017871">
    <property type="entry name" value="ABC_transporter-like_CS"/>
</dbReference>
<dbReference type="PROSITE" id="PS00211">
    <property type="entry name" value="ABC_TRANSPORTER_1"/>
    <property type="match status" value="1"/>
</dbReference>
<dbReference type="AlphaFoldDB" id="A0A4R0XSS9"/>
<evidence type="ECO:0000256" key="1">
    <source>
        <dbReference type="ARBA" id="ARBA00022448"/>
    </source>
</evidence>
<dbReference type="PANTHER" id="PTHR42939">
    <property type="entry name" value="ABC TRANSPORTER ATP-BINDING PROTEIN ALBC-RELATED"/>
    <property type="match status" value="1"/>
</dbReference>
<evidence type="ECO:0000256" key="3">
    <source>
        <dbReference type="ARBA" id="ARBA00022840"/>
    </source>
</evidence>
<dbReference type="InterPro" id="IPR003593">
    <property type="entry name" value="AAA+_ATPase"/>
</dbReference>
<dbReference type="PANTHER" id="PTHR42939:SF1">
    <property type="entry name" value="ABC TRANSPORTER ATP-BINDING PROTEIN ALBC-RELATED"/>
    <property type="match status" value="1"/>
</dbReference>
<reference evidence="5 6" key="1">
    <citation type="submission" date="2018-02" db="EMBL/GenBank/DDBJ databases">
        <title>Mycoplasma marinum and Mycoplasma todarodis sp. nov., moderately halophilic and psychrotolerant mycoplasmas isolated from cephalopods.</title>
        <authorList>
            <person name="Viver T."/>
        </authorList>
    </citation>
    <scope>NUCLEOTIDE SEQUENCE [LARGE SCALE GENOMIC DNA]</scope>
    <source>
        <strain evidence="5 6">PE</strain>
    </source>
</reference>
<evidence type="ECO:0000313" key="5">
    <source>
        <dbReference type="EMBL" id="TCG10659.1"/>
    </source>
</evidence>
<evidence type="ECO:0000313" key="6">
    <source>
        <dbReference type="Proteomes" id="UP000294192"/>
    </source>
</evidence>
<organism evidence="5 6">
    <name type="scientific">Mycoplasma marinum</name>
    <dbReference type="NCBI Taxonomy" id="1937190"/>
    <lineage>
        <taxon>Bacteria</taxon>
        <taxon>Bacillati</taxon>
        <taxon>Mycoplasmatota</taxon>
        <taxon>Mollicutes</taxon>
        <taxon>Mycoplasmataceae</taxon>
        <taxon>Mycoplasma</taxon>
    </lineage>
</organism>
<dbReference type="Pfam" id="PF00005">
    <property type="entry name" value="ABC_tran"/>
    <property type="match status" value="1"/>
</dbReference>
<dbReference type="EMBL" id="PSZO01000027">
    <property type="protein sequence ID" value="TCG10659.1"/>
    <property type="molecule type" value="Genomic_DNA"/>
</dbReference>
<name>A0A4R0XSS9_9MOLU</name>
<keyword evidence="6" id="KW-1185">Reference proteome</keyword>
<dbReference type="PROSITE" id="PS50893">
    <property type="entry name" value="ABC_TRANSPORTER_2"/>
    <property type="match status" value="1"/>
</dbReference>
<dbReference type="SUPFAM" id="SSF52540">
    <property type="entry name" value="P-loop containing nucleoside triphosphate hydrolases"/>
    <property type="match status" value="1"/>
</dbReference>
<evidence type="ECO:0000256" key="2">
    <source>
        <dbReference type="ARBA" id="ARBA00022741"/>
    </source>
</evidence>
<feature type="domain" description="ABC transporter" evidence="4">
    <location>
        <begin position="5"/>
        <end position="233"/>
    </location>
</feature>
<comment type="caution">
    <text evidence="5">The sequence shown here is derived from an EMBL/GenBank/DDBJ whole genome shotgun (WGS) entry which is preliminary data.</text>
</comment>
<dbReference type="GO" id="GO:0016887">
    <property type="term" value="F:ATP hydrolysis activity"/>
    <property type="evidence" value="ECO:0007669"/>
    <property type="project" value="InterPro"/>
</dbReference>
<accession>A0A4R0XSS9</accession>
<keyword evidence="1" id="KW-0813">Transport</keyword>
<dbReference type="OrthoDB" id="9775135at2"/>
<keyword evidence="3 5" id="KW-0067">ATP-binding</keyword>
<dbReference type="SMART" id="SM00382">
    <property type="entry name" value="AAA"/>
    <property type="match status" value="1"/>
</dbReference>
<sequence>MENILVIENLSKTIKKTEILKSISFGVKEGSFHGFIGANGAGKTTTIRSIVGSYSQYSGKILINGINSQEKEAKSFIGYVPERPIFPSKQSVLTYLTYMGTLSNLRKAESKKKAMELLEEFNIMEFAEENPNRLSSGQKKKVILIQALMNEPKLIIMDEPASNLDPIARHELFERLKKLNKKGVTIFITSHILIELEQYVDSVTMISHGNIAFSGSMSDIQNKGTLMQSFLNLVKKGDLNEKSN</sequence>
<dbReference type="InterPro" id="IPR051782">
    <property type="entry name" value="ABC_Transporter_VariousFunc"/>
</dbReference>
<dbReference type="InterPro" id="IPR027417">
    <property type="entry name" value="P-loop_NTPase"/>
</dbReference>